<evidence type="ECO:0000313" key="2">
    <source>
        <dbReference type="Proteomes" id="UP000037035"/>
    </source>
</evidence>
<reference evidence="1 2" key="1">
    <citation type="submission" date="2015-08" db="EMBL/GenBank/DDBJ databases">
        <title>Next Generation Sequencing and Analysis of the Genome of Puccinia sorghi L Schw, the Causal Agent of Maize Common Rust.</title>
        <authorList>
            <person name="Rochi L."/>
            <person name="Burguener G."/>
            <person name="Darino M."/>
            <person name="Turjanski A."/>
            <person name="Kreff E."/>
            <person name="Dieguez M.J."/>
            <person name="Sacco F."/>
        </authorList>
    </citation>
    <scope>NUCLEOTIDE SEQUENCE [LARGE SCALE GENOMIC DNA]</scope>
    <source>
        <strain evidence="1 2">RO10H11247</strain>
    </source>
</reference>
<comment type="caution">
    <text evidence="1">The sequence shown here is derived from an EMBL/GenBank/DDBJ whole genome shotgun (WGS) entry which is preliminary data.</text>
</comment>
<dbReference type="AlphaFoldDB" id="A0A0L6US88"/>
<protein>
    <submittedName>
        <fullName evidence="1">Uncharacterized protein</fullName>
    </submittedName>
</protein>
<name>A0A0L6US88_9BASI</name>
<keyword evidence="2" id="KW-1185">Reference proteome</keyword>
<dbReference type="EMBL" id="LAVV01009024">
    <property type="protein sequence ID" value="KNZ51403.1"/>
    <property type="molecule type" value="Genomic_DNA"/>
</dbReference>
<proteinExistence type="predicted"/>
<dbReference type="Proteomes" id="UP000037035">
    <property type="component" value="Unassembled WGS sequence"/>
</dbReference>
<accession>A0A0L6US88</accession>
<evidence type="ECO:0000313" key="1">
    <source>
        <dbReference type="EMBL" id="KNZ51403.1"/>
    </source>
</evidence>
<dbReference type="OrthoDB" id="10538836at2759"/>
<gene>
    <name evidence="1" type="ORF">VP01_3970g3</name>
</gene>
<dbReference type="VEuPathDB" id="FungiDB:VP01_3970g3"/>
<organism evidence="1 2">
    <name type="scientific">Puccinia sorghi</name>
    <dbReference type="NCBI Taxonomy" id="27349"/>
    <lineage>
        <taxon>Eukaryota</taxon>
        <taxon>Fungi</taxon>
        <taxon>Dikarya</taxon>
        <taxon>Basidiomycota</taxon>
        <taxon>Pucciniomycotina</taxon>
        <taxon>Pucciniomycetes</taxon>
        <taxon>Pucciniales</taxon>
        <taxon>Pucciniaceae</taxon>
        <taxon>Puccinia</taxon>
    </lineage>
</organism>
<sequence>MSNICHKTQLARKKPNYIPIVPEYSKHKHNIKSKKAGKKVTYGKYQLVRGKQVGKPSFLLCFSRRGGLGGLVHTHEWRTICNGKD</sequence>